<evidence type="ECO:0000313" key="2">
    <source>
        <dbReference type="EMBL" id="CRK11152.1"/>
    </source>
</evidence>
<feature type="region of interest" description="Disordered" evidence="1">
    <location>
        <begin position="15"/>
        <end position="36"/>
    </location>
</feature>
<dbReference type="STRING" id="100787.A0A0G4KMX8"/>
<evidence type="ECO:0000256" key="1">
    <source>
        <dbReference type="SAM" id="MobiDB-lite"/>
    </source>
</evidence>
<evidence type="ECO:0000313" key="6">
    <source>
        <dbReference type="Proteomes" id="UP000045706"/>
    </source>
</evidence>
<proteinExistence type="predicted"/>
<dbReference type="Proteomes" id="UP000044602">
    <property type="component" value="Unassembled WGS sequence"/>
</dbReference>
<keyword evidence="5" id="KW-1185">Reference proteome</keyword>
<reference evidence="5 6" key="1">
    <citation type="submission" date="2015-05" db="EMBL/GenBank/DDBJ databases">
        <authorList>
            <person name="Fogelqvist Johan"/>
        </authorList>
    </citation>
    <scope>NUCLEOTIDE SEQUENCE [LARGE SCALE GENOMIC DNA]</scope>
    <source>
        <strain evidence="3">VL1</strain>
        <strain evidence="2">VL2</strain>
    </source>
</reference>
<dbReference type="EMBL" id="CVQH01023527">
    <property type="protein sequence ID" value="CRK35355.1"/>
    <property type="molecule type" value="Genomic_DNA"/>
</dbReference>
<name>A0A0G4KMX8_VERLO</name>
<evidence type="ECO:0000313" key="5">
    <source>
        <dbReference type="Proteomes" id="UP000044602"/>
    </source>
</evidence>
<dbReference type="PANTHER" id="PTHR42100:SF1">
    <property type="entry name" value="OXIDOREDUCTASE 178 KDA SUBUNIT, PUTATIVE (AFU_ORTHOLOGUE AFUA_8G04320)-RELATED"/>
    <property type="match status" value="1"/>
</dbReference>
<protein>
    <recommendedName>
        <fullName evidence="7">NADH-ubiquinone oxidoreductase 17.8 kDa subunit</fullName>
    </recommendedName>
</protein>
<dbReference type="Proteomes" id="UP000045706">
    <property type="component" value="Unassembled WGS sequence"/>
</dbReference>
<dbReference type="GO" id="GO:0005739">
    <property type="term" value="C:mitochondrion"/>
    <property type="evidence" value="ECO:0007669"/>
    <property type="project" value="InterPro"/>
</dbReference>
<evidence type="ECO:0000313" key="4">
    <source>
        <dbReference type="EMBL" id="CRK35385.1"/>
    </source>
</evidence>
<dbReference type="InterPro" id="IPR034444">
    <property type="entry name" value="Nuo17.8"/>
</dbReference>
<sequence length="169" mass="19461">MQALRTRTACIARQTKTPTALRQPRRFASDHHHHAEPVNEPIGKGFWVSLAVIPTSFIVYSISQPGKDGQDPWLTRKIHSYWSWQSAWEERNHLHTKAVEQAGFDRALFFYAEPNRDVDVRFPEALQNSAARNVVAGSQTNLDHVVAHYQKKHIEDEERKARKLAAEQQ</sequence>
<feature type="compositionally biased region" description="Basic and acidic residues" evidence="1">
    <location>
        <begin position="27"/>
        <end position="36"/>
    </location>
</feature>
<dbReference type="AlphaFoldDB" id="A0A0G4KMX8"/>
<dbReference type="PANTHER" id="PTHR42100">
    <property type="entry name" value="OXIDOREDUCTASE 178 KDA SUBUNIT, PUTATIVE (AFU_ORTHOLOGUE AFUA_8G04320)-RELATED"/>
    <property type="match status" value="1"/>
</dbReference>
<dbReference type="EMBL" id="CVQH01023527">
    <property type="protein sequence ID" value="CRK35385.1"/>
    <property type="molecule type" value="Genomic_DNA"/>
</dbReference>
<evidence type="ECO:0000313" key="3">
    <source>
        <dbReference type="EMBL" id="CRK35355.1"/>
    </source>
</evidence>
<organism evidence="2 6">
    <name type="scientific">Verticillium longisporum</name>
    <name type="common">Verticillium dahliae var. longisporum</name>
    <dbReference type="NCBI Taxonomy" id="100787"/>
    <lineage>
        <taxon>Eukaryota</taxon>
        <taxon>Fungi</taxon>
        <taxon>Dikarya</taxon>
        <taxon>Ascomycota</taxon>
        <taxon>Pezizomycotina</taxon>
        <taxon>Sordariomycetes</taxon>
        <taxon>Hypocreomycetidae</taxon>
        <taxon>Glomerellales</taxon>
        <taxon>Plectosphaerellaceae</taxon>
        <taxon>Verticillium</taxon>
    </lineage>
</organism>
<dbReference type="EMBL" id="CVQI01002002">
    <property type="protein sequence ID" value="CRK11152.1"/>
    <property type="molecule type" value="Genomic_DNA"/>
</dbReference>
<evidence type="ECO:0008006" key="7">
    <source>
        <dbReference type="Google" id="ProtNLM"/>
    </source>
</evidence>
<accession>A0A0G4KMX8</accession>
<gene>
    <name evidence="3" type="ORF">BN1708_006700</name>
    <name evidence="4" type="ORF">BN1708_006716</name>
    <name evidence="2" type="ORF">BN1723_009287</name>
</gene>